<accession>A0A1R1EF51</accession>
<dbReference type="SUPFAM" id="SSF51658">
    <property type="entry name" value="Xylose isomerase-like"/>
    <property type="match status" value="1"/>
</dbReference>
<dbReference type="AlphaFoldDB" id="A0A1R1EF51"/>
<dbReference type="InterPro" id="IPR050417">
    <property type="entry name" value="Sugar_Epim/Isomerase"/>
</dbReference>
<dbReference type="STRING" id="297318.BK138_27625"/>
<evidence type="ECO:0000256" key="1">
    <source>
        <dbReference type="ARBA" id="ARBA00023235"/>
    </source>
</evidence>
<sequence length="272" mass="30086">MLKSINQWGFPEGTPLETIFLHAEQAGYDAVELNLYPSGGTGLTMDTTAQEAEAVLALASRHSIQLRSLSTGMLWKSPLSAADPDVRAGGREIVTRQLELASLLGMDTVLVVPGAVTPSVTYEECYSRSQEELRELIPLAEQHGVHIGIENVWNKFLLSPMEMARYIDELDSPWAGAYFDIGNVLLFGYPEHWIRTLGERIRKVHVKDFNPAAGPNGFVPLLSGSVNWNEVRRALNEIGYTDTVTAELTPYSSDPYQMVYDTSAQLDIITGR</sequence>
<dbReference type="InterPro" id="IPR013022">
    <property type="entry name" value="Xyl_isomerase-like_TIM-brl"/>
</dbReference>
<dbReference type="RefSeq" id="WP_076174256.1">
    <property type="nucleotide sequence ID" value="NZ_MRTP01000011.1"/>
</dbReference>
<gene>
    <name evidence="3" type="ORF">BK138_27625</name>
</gene>
<dbReference type="GO" id="GO:0016853">
    <property type="term" value="F:isomerase activity"/>
    <property type="evidence" value="ECO:0007669"/>
    <property type="project" value="UniProtKB-KW"/>
</dbReference>
<keyword evidence="4" id="KW-1185">Reference proteome</keyword>
<comment type="caution">
    <text evidence="3">The sequence shown here is derived from an EMBL/GenBank/DDBJ whole genome shotgun (WGS) entry which is preliminary data.</text>
</comment>
<feature type="domain" description="Xylose isomerase-like TIM barrel" evidence="2">
    <location>
        <begin position="22"/>
        <end position="250"/>
    </location>
</feature>
<reference evidence="3 4" key="1">
    <citation type="submission" date="2016-11" db="EMBL/GenBank/DDBJ databases">
        <title>Paenibacillus species isolates.</title>
        <authorList>
            <person name="Beno S.M."/>
        </authorList>
    </citation>
    <scope>NUCLEOTIDE SEQUENCE [LARGE SCALE GENOMIC DNA]</scope>
    <source>
        <strain evidence="3 4">FSL R5-0378</strain>
    </source>
</reference>
<dbReference type="InterPro" id="IPR036237">
    <property type="entry name" value="Xyl_isomerase-like_sf"/>
</dbReference>
<dbReference type="Gene3D" id="3.20.20.150">
    <property type="entry name" value="Divalent-metal-dependent TIM barrel enzymes"/>
    <property type="match status" value="1"/>
</dbReference>
<protein>
    <submittedName>
        <fullName evidence="3">Xylulose 5-phosphate 3-epimerase</fullName>
    </submittedName>
</protein>
<dbReference type="PANTHER" id="PTHR43489:SF7">
    <property type="entry name" value="3-DEHYDRO-D-GULOSIDE 4-EPIMERASE-RELATED"/>
    <property type="match status" value="1"/>
</dbReference>
<organism evidence="3 4">
    <name type="scientific">Paenibacillus rhizosphaerae</name>
    <dbReference type="NCBI Taxonomy" id="297318"/>
    <lineage>
        <taxon>Bacteria</taxon>
        <taxon>Bacillati</taxon>
        <taxon>Bacillota</taxon>
        <taxon>Bacilli</taxon>
        <taxon>Bacillales</taxon>
        <taxon>Paenibacillaceae</taxon>
        <taxon>Paenibacillus</taxon>
    </lineage>
</organism>
<keyword evidence="1" id="KW-0413">Isomerase</keyword>
<evidence type="ECO:0000313" key="4">
    <source>
        <dbReference type="Proteomes" id="UP000187172"/>
    </source>
</evidence>
<dbReference type="EMBL" id="MRTP01000011">
    <property type="protein sequence ID" value="OMF50379.1"/>
    <property type="molecule type" value="Genomic_DNA"/>
</dbReference>
<proteinExistence type="predicted"/>
<dbReference type="PANTHER" id="PTHR43489">
    <property type="entry name" value="ISOMERASE"/>
    <property type="match status" value="1"/>
</dbReference>
<dbReference type="Proteomes" id="UP000187172">
    <property type="component" value="Unassembled WGS sequence"/>
</dbReference>
<evidence type="ECO:0000313" key="3">
    <source>
        <dbReference type="EMBL" id="OMF50379.1"/>
    </source>
</evidence>
<dbReference type="Pfam" id="PF01261">
    <property type="entry name" value="AP_endonuc_2"/>
    <property type="match status" value="1"/>
</dbReference>
<evidence type="ECO:0000259" key="2">
    <source>
        <dbReference type="Pfam" id="PF01261"/>
    </source>
</evidence>
<name>A0A1R1EF51_9BACL</name>